<name>A0A2A5RXR6_9LACT</name>
<dbReference type="InterPro" id="IPR007560">
    <property type="entry name" value="Restrct_endonuc_IV_Mrr"/>
</dbReference>
<dbReference type="Proteomes" id="UP000218282">
    <property type="component" value="Unassembled WGS sequence"/>
</dbReference>
<dbReference type="GO" id="GO:0016787">
    <property type="term" value="F:hydrolase activity"/>
    <property type="evidence" value="ECO:0007669"/>
    <property type="project" value="UniProtKB-KW"/>
</dbReference>
<dbReference type="GO" id="GO:0003677">
    <property type="term" value="F:DNA binding"/>
    <property type="evidence" value="ECO:0007669"/>
    <property type="project" value="InterPro"/>
</dbReference>
<dbReference type="GO" id="GO:0009307">
    <property type="term" value="P:DNA restriction-modification system"/>
    <property type="evidence" value="ECO:0007669"/>
    <property type="project" value="InterPro"/>
</dbReference>
<reference evidence="3 4" key="1">
    <citation type="submission" date="2014-12" db="EMBL/GenBank/DDBJ databases">
        <title>Draft genome sequences of 10 type strains of Lactococcus.</title>
        <authorList>
            <person name="Sun Z."/>
            <person name="Zhong Z."/>
            <person name="Liu W."/>
            <person name="Zhang W."/>
            <person name="Zhang H."/>
        </authorList>
    </citation>
    <scope>NUCLEOTIDE SEQUENCE [LARGE SCALE GENOMIC DNA]</scope>
    <source>
        <strain evidence="3 4">DSM 6634</strain>
    </source>
</reference>
<dbReference type="InterPro" id="IPR011335">
    <property type="entry name" value="Restrct_endonuc-II-like"/>
</dbReference>
<dbReference type="EMBL" id="JXJW01000013">
    <property type="protein sequence ID" value="PCS06023.1"/>
    <property type="molecule type" value="Genomic_DNA"/>
</dbReference>
<dbReference type="AlphaFoldDB" id="A0A2A5RXR6"/>
<keyword evidence="1" id="KW-0378">Hydrolase</keyword>
<feature type="domain" description="Restriction endonuclease type IV Mrr" evidence="2">
    <location>
        <begin position="11"/>
        <end position="128"/>
    </location>
</feature>
<dbReference type="SUPFAM" id="SSF52980">
    <property type="entry name" value="Restriction endonuclease-like"/>
    <property type="match status" value="1"/>
</dbReference>
<organism evidence="3 4">
    <name type="scientific">Pseudolactococcus piscium</name>
    <dbReference type="NCBI Taxonomy" id="1364"/>
    <lineage>
        <taxon>Bacteria</taxon>
        <taxon>Bacillati</taxon>
        <taxon>Bacillota</taxon>
        <taxon>Bacilli</taxon>
        <taxon>Lactobacillales</taxon>
        <taxon>Streptococcaceae</taxon>
        <taxon>Pseudolactococcus</taxon>
    </lineage>
</organism>
<dbReference type="RefSeq" id="WP_096814756.1">
    <property type="nucleotide sequence ID" value="NZ_JXJW01000013.1"/>
</dbReference>
<sequence>MKKSSKDKGDEFEIIIENLYKLISENERINAKIERDVHLIGDDGTDNQFDIIYEYEHFGTNYRVAIECKNWKYPINVASLRDFSYKLEHVGNINGIFISAESEFQYGGKKVAIWQGISLLKYNEFNRFISGQNEDYLSPDYNTIGDPFWMMMDKGGKNLLKQNSHLNCIYIFESKYFANDFYKRYLGNNSNFKVVGVSQKHLKEICYLVQKNKINLKMYNAIARGYDEQKFHFWDLNEKDLLTYIREWN</sequence>
<evidence type="ECO:0000313" key="3">
    <source>
        <dbReference type="EMBL" id="PCS06023.1"/>
    </source>
</evidence>
<protein>
    <recommendedName>
        <fullName evidence="2">Restriction endonuclease type IV Mrr domain-containing protein</fullName>
    </recommendedName>
</protein>
<dbReference type="GO" id="GO:0004519">
    <property type="term" value="F:endonuclease activity"/>
    <property type="evidence" value="ECO:0007669"/>
    <property type="project" value="InterPro"/>
</dbReference>
<evidence type="ECO:0000256" key="1">
    <source>
        <dbReference type="ARBA" id="ARBA00022801"/>
    </source>
</evidence>
<comment type="caution">
    <text evidence="3">The sequence shown here is derived from an EMBL/GenBank/DDBJ whole genome shotgun (WGS) entry which is preliminary data.</text>
</comment>
<dbReference type="Pfam" id="PF04471">
    <property type="entry name" value="Mrr_cat"/>
    <property type="match status" value="1"/>
</dbReference>
<evidence type="ECO:0000259" key="2">
    <source>
        <dbReference type="Pfam" id="PF04471"/>
    </source>
</evidence>
<keyword evidence="4" id="KW-1185">Reference proteome</keyword>
<evidence type="ECO:0000313" key="4">
    <source>
        <dbReference type="Proteomes" id="UP000218282"/>
    </source>
</evidence>
<gene>
    <name evidence="3" type="ORF">RU86_GL000528</name>
</gene>
<proteinExistence type="predicted"/>
<accession>A0A2A5RXR6</accession>